<evidence type="ECO:0000256" key="9">
    <source>
        <dbReference type="ARBA" id="ARBA00022722"/>
    </source>
</evidence>
<organism evidence="18 19">
    <name type="scientific">Halalkalibacter okhensis</name>
    <dbReference type="NCBI Taxonomy" id="333138"/>
    <lineage>
        <taxon>Bacteria</taxon>
        <taxon>Bacillati</taxon>
        <taxon>Bacillota</taxon>
        <taxon>Bacilli</taxon>
        <taxon>Bacillales</taxon>
        <taxon>Bacillaceae</taxon>
        <taxon>Halalkalibacter</taxon>
    </lineage>
</organism>
<dbReference type="HAMAP" id="MF_00052_B">
    <property type="entry name" value="RNase_HII_B"/>
    <property type="match status" value="1"/>
</dbReference>
<dbReference type="FunFam" id="3.30.420.10:FF:000006">
    <property type="entry name" value="Ribonuclease HII"/>
    <property type="match status" value="1"/>
</dbReference>
<dbReference type="AlphaFoldDB" id="A0A0B0IG15"/>
<evidence type="ECO:0000256" key="8">
    <source>
        <dbReference type="ARBA" id="ARBA00022490"/>
    </source>
</evidence>
<dbReference type="GO" id="GO:0004523">
    <property type="term" value="F:RNA-DNA hybrid ribonuclease activity"/>
    <property type="evidence" value="ECO:0007669"/>
    <property type="project" value="UniProtKB-UniRule"/>
</dbReference>
<comment type="catalytic activity">
    <reaction evidence="1 14 15 16">
        <text>Endonucleolytic cleavage to 5'-phosphomonoester.</text>
        <dbReference type="EC" id="3.1.26.4"/>
    </reaction>
</comment>
<dbReference type="PANTHER" id="PTHR10954:SF18">
    <property type="entry name" value="RIBONUCLEASE HII"/>
    <property type="match status" value="1"/>
</dbReference>
<evidence type="ECO:0000256" key="5">
    <source>
        <dbReference type="ARBA" id="ARBA00007383"/>
    </source>
</evidence>
<dbReference type="GO" id="GO:0030145">
    <property type="term" value="F:manganese ion binding"/>
    <property type="evidence" value="ECO:0007669"/>
    <property type="project" value="UniProtKB-UniRule"/>
</dbReference>
<dbReference type="NCBIfam" id="NF000595">
    <property type="entry name" value="PRK00015.1-3"/>
    <property type="match status" value="1"/>
</dbReference>
<dbReference type="InterPro" id="IPR036397">
    <property type="entry name" value="RNaseH_sf"/>
</dbReference>
<accession>A0A0B0IG15</accession>
<keyword evidence="13 14" id="KW-0464">Manganese</keyword>
<dbReference type="Gene3D" id="3.30.420.10">
    <property type="entry name" value="Ribonuclease H-like superfamily/Ribonuclease H"/>
    <property type="match status" value="1"/>
</dbReference>
<evidence type="ECO:0000256" key="1">
    <source>
        <dbReference type="ARBA" id="ARBA00000077"/>
    </source>
</evidence>
<proteinExistence type="inferred from homology"/>
<dbReference type="Proteomes" id="UP000030832">
    <property type="component" value="Unassembled WGS sequence"/>
</dbReference>
<comment type="subcellular location">
    <subcellularLocation>
        <location evidence="4 14">Cytoplasm</location>
    </subcellularLocation>
</comment>
<dbReference type="PANTHER" id="PTHR10954">
    <property type="entry name" value="RIBONUCLEASE H2 SUBUNIT A"/>
    <property type="match status" value="1"/>
</dbReference>
<dbReference type="InterPro" id="IPR012337">
    <property type="entry name" value="RNaseH-like_sf"/>
</dbReference>
<evidence type="ECO:0000256" key="14">
    <source>
        <dbReference type="HAMAP-Rule" id="MF_00052"/>
    </source>
</evidence>
<comment type="cofactor">
    <cofactor evidence="14 15">
        <name>Mn(2+)</name>
        <dbReference type="ChEBI" id="CHEBI:29035"/>
    </cofactor>
    <cofactor evidence="14 15">
        <name>Mg(2+)</name>
        <dbReference type="ChEBI" id="CHEBI:18420"/>
    </cofactor>
    <text evidence="14 15">Manganese or magnesium. Binds 1 divalent metal ion per monomer in the absence of substrate. May bind a second metal ion after substrate binding.</text>
</comment>
<evidence type="ECO:0000256" key="15">
    <source>
        <dbReference type="PROSITE-ProRule" id="PRU01319"/>
    </source>
</evidence>
<dbReference type="GO" id="GO:0003723">
    <property type="term" value="F:RNA binding"/>
    <property type="evidence" value="ECO:0007669"/>
    <property type="project" value="UniProtKB-UniRule"/>
</dbReference>
<evidence type="ECO:0000259" key="17">
    <source>
        <dbReference type="PROSITE" id="PS51975"/>
    </source>
</evidence>
<dbReference type="CDD" id="cd07182">
    <property type="entry name" value="RNase_HII_bacteria_HII_like"/>
    <property type="match status" value="1"/>
</dbReference>
<evidence type="ECO:0000256" key="7">
    <source>
        <dbReference type="ARBA" id="ARBA00019179"/>
    </source>
</evidence>
<dbReference type="STRING" id="333138.LQ50_13230"/>
<evidence type="ECO:0000256" key="12">
    <source>
        <dbReference type="ARBA" id="ARBA00022801"/>
    </source>
</evidence>
<dbReference type="RefSeq" id="WP_034629680.1">
    <property type="nucleotide sequence ID" value="NZ_JRJU01000015.1"/>
</dbReference>
<comment type="caution">
    <text evidence="18">The sequence shown here is derived from an EMBL/GenBank/DDBJ whole genome shotgun (WGS) entry which is preliminary data.</text>
</comment>
<evidence type="ECO:0000256" key="16">
    <source>
        <dbReference type="RuleBase" id="RU003515"/>
    </source>
</evidence>
<keyword evidence="9 14" id="KW-0540">Nuclease</keyword>
<comment type="cofactor">
    <cofactor evidence="2">
        <name>Mg(2+)</name>
        <dbReference type="ChEBI" id="CHEBI:18420"/>
    </cofactor>
</comment>
<dbReference type="eggNOG" id="COG0164">
    <property type="taxonomic scope" value="Bacteria"/>
</dbReference>
<gene>
    <name evidence="14" type="primary">rnhB</name>
    <name evidence="18" type="ORF">LQ50_13230</name>
</gene>
<dbReference type="PROSITE" id="PS51975">
    <property type="entry name" value="RNASE_H_2"/>
    <property type="match status" value="1"/>
</dbReference>
<dbReference type="Pfam" id="PF01351">
    <property type="entry name" value="RNase_HII"/>
    <property type="match status" value="1"/>
</dbReference>
<reference evidence="18 19" key="1">
    <citation type="submission" date="2014-09" db="EMBL/GenBank/DDBJ databases">
        <title>Genome sequencing and annotation of Bacillus Okhensis strain Kh10-101T.</title>
        <authorList>
            <person name="Prakash J.S."/>
        </authorList>
    </citation>
    <scope>NUCLEOTIDE SEQUENCE [LARGE SCALE GENOMIC DNA]</scope>
    <source>
        <strain evidence="19">Kh10-101T</strain>
    </source>
</reference>
<feature type="binding site" evidence="14 15">
    <location>
        <position position="169"/>
    </location>
    <ligand>
        <name>a divalent metal cation</name>
        <dbReference type="ChEBI" id="CHEBI:60240"/>
    </ligand>
</feature>
<evidence type="ECO:0000256" key="2">
    <source>
        <dbReference type="ARBA" id="ARBA00001946"/>
    </source>
</evidence>
<evidence type="ECO:0000256" key="11">
    <source>
        <dbReference type="ARBA" id="ARBA00022759"/>
    </source>
</evidence>
<evidence type="ECO:0000256" key="6">
    <source>
        <dbReference type="ARBA" id="ARBA00012180"/>
    </source>
</evidence>
<keyword evidence="19" id="KW-1185">Reference proteome</keyword>
<keyword evidence="11 14" id="KW-0255">Endonuclease</keyword>
<dbReference type="GO" id="GO:0032299">
    <property type="term" value="C:ribonuclease H2 complex"/>
    <property type="evidence" value="ECO:0007669"/>
    <property type="project" value="TreeGrafter"/>
</dbReference>
<keyword evidence="10 14" id="KW-0479">Metal-binding</keyword>
<dbReference type="GO" id="GO:0043137">
    <property type="term" value="P:DNA replication, removal of RNA primer"/>
    <property type="evidence" value="ECO:0007669"/>
    <property type="project" value="TreeGrafter"/>
</dbReference>
<evidence type="ECO:0000256" key="10">
    <source>
        <dbReference type="ARBA" id="ARBA00022723"/>
    </source>
</evidence>
<keyword evidence="8 14" id="KW-0963">Cytoplasm</keyword>
<name>A0A0B0IG15_9BACI</name>
<feature type="binding site" evidence="14 15">
    <location>
        <position position="77"/>
    </location>
    <ligand>
        <name>a divalent metal cation</name>
        <dbReference type="ChEBI" id="CHEBI:60240"/>
    </ligand>
</feature>
<feature type="domain" description="RNase H type-2" evidence="17">
    <location>
        <begin position="71"/>
        <end position="257"/>
    </location>
</feature>
<evidence type="ECO:0000256" key="4">
    <source>
        <dbReference type="ARBA" id="ARBA00004496"/>
    </source>
</evidence>
<dbReference type="GO" id="GO:0005737">
    <property type="term" value="C:cytoplasm"/>
    <property type="evidence" value="ECO:0007669"/>
    <property type="project" value="UniProtKB-SubCell"/>
</dbReference>
<comment type="similarity">
    <text evidence="5 14 16">Belongs to the RNase HII family.</text>
</comment>
<evidence type="ECO:0000313" key="18">
    <source>
        <dbReference type="EMBL" id="KHF39797.1"/>
    </source>
</evidence>
<evidence type="ECO:0000256" key="3">
    <source>
        <dbReference type="ARBA" id="ARBA00004065"/>
    </source>
</evidence>
<dbReference type="GO" id="GO:0006298">
    <property type="term" value="P:mismatch repair"/>
    <property type="evidence" value="ECO:0007669"/>
    <property type="project" value="TreeGrafter"/>
</dbReference>
<sequence>MNVSIKVLEEKIFHSNEIDDEMVELLKKDERKGVQKLLKRYETMKQKETALEHMHIKMTEYESALRKDGFLHIAGLDEVGRGPLAGPVVAAAVILPPDFKLLGLTDSKKLTKEKREMFFDVIKDKAIAYSIQMVHAAEIDEINIYESTKLAMSRAVKELNCQPDHLLLDAIKLDLPIQQTSLIKGDQKSITIAASSVLAKVTRDRYMDEIALDFPGYGFSNHVGYGTKEHLDAISKFGITKEHRKSFKPIAEVLQIS</sequence>
<dbReference type="InterPro" id="IPR024567">
    <property type="entry name" value="RNase_HII/HIII_dom"/>
</dbReference>
<feature type="binding site" evidence="14 15">
    <location>
        <position position="78"/>
    </location>
    <ligand>
        <name>a divalent metal cation</name>
        <dbReference type="ChEBI" id="CHEBI:60240"/>
    </ligand>
</feature>
<protein>
    <recommendedName>
        <fullName evidence="7 14">Ribonuclease HII</fullName>
        <shortName evidence="14">RNase HII</shortName>
        <ecNumber evidence="6 14">3.1.26.4</ecNumber>
    </recommendedName>
</protein>
<dbReference type="InterPro" id="IPR001352">
    <property type="entry name" value="RNase_HII/HIII"/>
</dbReference>
<dbReference type="InterPro" id="IPR022898">
    <property type="entry name" value="RNase_HII"/>
</dbReference>
<comment type="function">
    <text evidence="3 14 16">Endonuclease that specifically degrades the RNA of RNA-DNA hybrids.</text>
</comment>
<dbReference type="EMBL" id="JRJU01000015">
    <property type="protein sequence ID" value="KHF39797.1"/>
    <property type="molecule type" value="Genomic_DNA"/>
</dbReference>
<keyword evidence="12 14" id="KW-0378">Hydrolase</keyword>
<dbReference type="EC" id="3.1.26.4" evidence="6 14"/>
<evidence type="ECO:0000313" key="19">
    <source>
        <dbReference type="Proteomes" id="UP000030832"/>
    </source>
</evidence>
<evidence type="ECO:0000256" key="13">
    <source>
        <dbReference type="ARBA" id="ARBA00023211"/>
    </source>
</evidence>
<dbReference type="NCBIfam" id="NF000594">
    <property type="entry name" value="PRK00015.1-1"/>
    <property type="match status" value="1"/>
</dbReference>
<dbReference type="SUPFAM" id="SSF53098">
    <property type="entry name" value="Ribonuclease H-like"/>
    <property type="match status" value="1"/>
</dbReference>
<dbReference type="OrthoDB" id="9803420at2"/>